<dbReference type="InterPro" id="IPR000300">
    <property type="entry name" value="IPPc"/>
</dbReference>
<dbReference type="Pfam" id="PF22669">
    <property type="entry name" value="Exo_endo_phos2"/>
    <property type="match status" value="1"/>
</dbReference>
<sequence>MRESFFDKQSQSQKPANKHDYCFLMDDLRLNMWMEMQGKDIERGLLYCEQEKLLSFDKLNMERYYRRSFDEFEEMMITWGPTYWYNIGSHVFDTSHKMQLSAWCDIVLLRRNDPTKVPTLKNQLPLIQQSQILSLNKSNILQRPQ</sequence>
<reference evidence="2 3" key="1">
    <citation type="submission" date="2019-03" db="EMBL/GenBank/DDBJ databases">
        <title>Single cell metagenomics reveals metabolic interactions within the superorganism composed of flagellate Streblomastix strix and complex community of Bacteroidetes bacteria on its surface.</title>
        <authorList>
            <person name="Treitli S.C."/>
            <person name="Kolisko M."/>
            <person name="Husnik F."/>
            <person name="Keeling P."/>
            <person name="Hampl V."/>
        </authorList>
    </citation>
    <scope>NUCLEOTIDE SEQUENCE [LARGE SCALE GENOMIC DNA]</scope>
    <source>
        <strain evidence="2">ST1C</strain>
    </source>
</reference>
<dbReference type="PANTHER" id="PTHR11200:SF300">
    <property type="entry name" value="TYPE II INOSITOL 1,4,5-TRISPHOSPHATE 5-PHOSPHATASE"/>
    <property type="match status" value="1"/>
</dbReference>
<dbReference type="InterPro" id="IPR046985">
    <property type="entry name" value="IP5"/>
</dbReference>
<dbReference type="OrthoDB" id="7862313at2759"/>
<dbReference type="AlphaFoldDB" id="A0A5J4V8E8"/>
<dbReference type="GO" id="GO:0004439">
    <property type="term" value="F:phosphatidylinositol-4,5-bisphosphate 5-phosphatase activity"/>
    <property type="evidence" value="ECO:0007669"/>
    <property type="project" value="TreeGrafter"/>
</dbReference>
<dbReference type="GO" id="GO:0046856">
    <property type="term" value="P:phosphatidylinositol dephosphorylation"/>
    <property type="evidence" value="ECO:0007669"/>
    <property type="project" value="InterPro"/>
</dbReference>
<dbReference type="PANTHER" id="PTHR11200">
    <property type="entry name" value="INOSITOL 5-PHOSPHATASE"/>
    <property type="match status" value="1"/>
</dbReference>
<proteinExistence type="predicted"/>
<feature type="domain" description="Inositol polyphosphate-related phosphatase" evidence="1">
    <location>
        <begin position="11"/>
        <end position="116"/>
    </location>
</feature>
<dbReference type="Proteomes" id="UP000324800">
    <property type="component" value="Unassembled WGS sequence"/>
</dbReference>
<dbReference type="SUPFAM" id="SSF56219">
    <property type="entry name" value="DNase I-like"/>
    <property type="match status" value="1"/>
</dbReference>
<evidence type="ECO:0000313" key="2">
    <source>
        <dbReference type="EMBL" id="KAA6378761.1"/>
    </source>
</evidence>
<organism evidence="2 3">
    <name type="scientific">Streblomastix strix</name>
    <dbReference type="NCBI Taxonomy" id="222440"/>
    <lineage>
        <taxon>Eukaryota</taxon>
        <taxon>Metamonada</taxon>
        <taxon>Preaxostyla</taxon>
        <taxon>Oxymonadida</taxon>
        <taxon>Streblomastigidae</taxon>
        <taxon>Streblomastix</taxon>
    </lineage>
</organism>
<protein>
    <recommendedName>
        <fullName evidence="1">Inositol polyphosphate-related phosphatase domain-containing protein</fullName>
    </recommendedName>
</protein>
<evidence type="ECO:0000259" key="1">
    <source>
        <dbReference type="Pfam" id="PF22669"/>
    </source>
</evidence>
<name>A0A5J4V8E8_9EUKA</name>
<dbReference type="Gene3D" id="3.60.10.10">
    <property type="entry name" value="Endonuclease/exonuclease/phosphatase"/>
    <property type="match status" value="1"/>
</dbReference>
<comment type="caution">
    <text evidence="2">The sequence shown here is derived from an EMBL/GenBank/DDBJ whole genome shotgun (WGS) entry which is preliminary data.</text>
</comment>
<dbReference type="InterPro" id="IPR036691">
    <property type="entry name" value="Endo/exonu/phosph_ase_sf"/>
</dbReference>
<accession>A0A5J4V8E8</accession>
<dbReference type="EMBL" id="SNRW01008938">
    <property type="protein sequence ID" value="KAA6378761.1"/>
    <property type="molecule type" value="Genomic_DNA"/>
</dbReference>
<evidence type="ECO:0000313" key="3">
    <source>
        <dbReference type="Proteomes" id="UP000324800"/>
    </source>
</evidence>
<gene>
    <name evidence="2" type="ORF">EZS28_025713</name>
</gene>